<dbReference type="AlphaFoldDB" id="A0A3A8B998"/>
<accession>A0A3A8B998</accession>
<dbReference type="GO" id="GO:0032259">
    <property type="term" value="P:methylation"/>
    <property type="evidence" value="ECO:0007669"/>
    <property type="project" value="UniProtKB-KW"/>
</dbReference>
<evidence type="ECO:0000313" key="2">
    <source>
        <dbReference type="EMBL" id="RKF14745.1"/>
    </source>
</evidence>
<sequence>MSSDPVGLTNLDFLPRYREILEANLPEGFTEFAQFFSGPQRLATLAAMLAAHAQGPRRRRVLNVGSGPFATEIFVAALQDQDILALDYTPEFAPFHSLLAQEGRLATTSFRQADILTADFDGPPFDLVILHDILYEPALDLEAVVTKLAPVIAPGGLLYIDFVNARTRWLWRALGKSDRFRRYDPRRVRRFMQEGGFDIIDWRPTHHAGSRAVQTFHRTLWALFRASNNYAFLARAKGGER</sequence>
<dbReference type="InterPro" id="IPR025714">
    <property type="entry name" value="Methyltranfer_dom"/>
</dbReference>
<name>A0A3A8B998_9RHOB</name>
<proteinExistence type="predicted"/>
<evidence type="ECO:0000259" key="1">
    <source>
        <dbReference type="Pfam" id="PF13847"/>
    </source>
</evidence>
<dbReference type="Pfam" id="PF13847">
    <property type="entry name" value="Methyltransf_31"/>
    <property type="match status" value="1"/>
</dbReference>
<dbReference type="GO" id="GO:0008168">
    <property type="term" value="F:methyltransferase activity"/>
    <property type="evidence" value="ECO:0007669"/>
    <property type="project" value="UniProtKB-KW"/>
</dbReference>
<dbReference type="CDD" id="cd02440">
    <property type="entry name" value="AdoMet_MTases"/>
    <property type="match status" value="1"/>
</dbReference>
<dbReference type="EMBL" id="RAPE01000002">
    <property type="protein sequence ID" value="RKF14745.1"/>
    <property type="molecule type" value="Genomic_DNA"/>
</dbReference>
<keyword evidence="3" id="KW-1185">Reference proteome</keyword>
<dbReference type="Gene3D" id="3.40.50.150">
    <property type="entry name" value="Vaccinia Virus protein VP39"/>
    <property type="match status" value="1"/>
</dbReference>
<dbReference type="SUPFAM" id="SSF53335">
    <property type="entry name" value="S-adenosyl-L-methionine-dependent methyltransferases"/>
    <property type="match status" value="1"/>
</dbReference>
<evidence type="ECO:0000313" key="3">
    <source>
        <dbReference type="Proteomes" id="UP000281128"/>
    </source>
</evidence>
<feature type="domain" description="Methyltransferase" evidence="1">
    <location>
        <begin position="60"/>
        <end position="164"/>
    </location>
</feature>
<dbReference type="OrthoDB" id="1853779at2"/>
<dbReference type="InterPro" id="IPR029063">
    <property type="entry name" value="SAM-dependent_MTases_sf"/>
</dbReference>
<dbReference type="Proteomes" id="UP000281128">
    <property type="component" value="Unassembled WGS sequence"/>
</dbReference>
<dbReference type="RefSeq" id="WP_121165523.1">
    <property type="nucleotide sequence ID" value="NZ_RAPE01000002.1"/>
</dbReference>
<keyword evidence="2" id="KW-0808">Transferase</keyword>
<gene>
    <name evidence="2" type="ORF">D6850_07650</name>
</gene>
<comment type="caution">
    <text evidence="2">The sequence shown here is derived from an EMBL/GenBank/DDBJ whole genome shotgun (WGS) entry which is preliminary data.</text>
</comment>
<keyword evidence="2" id="KW-0489">Methyltransferase</keyword>
<protein>
    <submittedName>
        <fullName evidence="2">Class I SAM-dependent methyltransferase</fullName>
    </submittedName>
</protein>
<reference evidence="2 3" key="1">
    <citation type="submission" date="2018-09" db="EMBL/GenBank/DDBJ databases">
        <title>Roseovarius spongiae sp. nov., isolated from a marine sponge.</title>
        <authorList>
            <person name="Zhuang L."/>
            <person name="Luo L."/>
        </authorList>
    </citation>
    <scope>NUCLEOTIDE SEQUENCE [LARGE SCALE GENOMIC DNA]</scope>
    <source>
        <strain evidence="2 3">HN-E21</strain>
    </source>
</reference>
<organism evidence="2 3">
    <name type="scientific">Roseovarius spongiae</name>
    <dbReference type="NCBI Taxonomy" id="2320272"/>
    <lineage>
        <taxon>Bacteria</taxon>
        <taxon>Pseudomonadati</taxon>
        <taxon>Pseudomonadota</taxon>
        <taxon>Alphaproteobacteria</taxon>
        <taxon>Rhodobacterales</taxon>
        <taxon>Roseobacteraceae</taxon>
        <taxon>Roseovarius</taxon>
    </lineage>
</organism>